<gene>
    <name evidence="2" type="ORF">VJJ49_12630</name>
</gene>
<feature type="domain" description="YgjP-like metallopeptidase" evidence="1">
    <location>
        <begin position="13"/>
        <end position="221"/>
    </location>
</feature>
<keyword evidence="2" id="KW-0482">Metalloprotease</keyword>
<keyword evidence="2" id="KW-0378">Hydrolase</keyword>
<dbReference type="Gene3D" id="3.30.2010.10">
    <property type="entry name" value="Metalloproteases ('zincins'), catalytic domain"/>
    <property type="match status" value="1"/>
</dbReference>
<evidence type="ECO:0000313" key="3">
    <source>
        <dbReference type="Proteomes" id="UP001324270"/>
    </source>
</evidence>
<dbReference type="EC" id="3.4.-.-" evidence="2"/>
<dbReference type="InterPro" id="IPR002725">
    <property type="entry name" value="YgjP-like_metallopeptidase"/>
</dbReference>
<dbReference type="PANTHER" id="PTHR30399:SF1">
    <property type="entry name" value="UTP PYROPHOSPHATASE"/>
    <property type="match status" value="1"/>
</dbReference>
<organism evidence="2 3">
    <name type="scientific">Capnocytophaga gingivalis</name>
    <dbReference type="NCBI Taxonomy" id="1017"/>
    <lineage>
        <taxon>Bacteria</taxon>
        <taxon>Pseudomonadati</taxon>
        <taxon>Bacteroidota</taxon>
        <taxon>Flavobacteriia</taxon>
        <taxon>Flavobacteriales</taxon>
        <taxon>Flavobacteriaceae</taxon>
        <taxon>Capnocytophaga</taxon>
    </lineage>
</organism>
<dbReference type="EMBL" id="JAYKBV010000023">
    <property type="protein sequence ID" value="MEB3041521.1"/>
    <property type="molecule type" value="Genomic_DNA"/>
</dbReference>
<reference evidence="2 3" key="1">
    <citation type="submission" date="2023-12" db="EMBL/GenBank/DDBJ databases">
        <title>Genomic sequences of Capnocytophaga and Parvimonas strains.</title>
        <authorList>
            <person name="Watt R.M."/>
            <person name="Wang M."/>
            <person name="Yang T."/>
            <person name="Tong W.M."/>
        </authorList>
    </citation>
    <scope>NUCLEOTIDE SEQUENCE [LARGE SCALE GENOMIC DNA]</scope>
    <source>
        <strain evidence="2 3">CCUG 13156</strain>
    </source>
</reference>
<keyword evidence="3" id="KW-1185">Reference proteome</keyword>
<evidence type="ECO:0000313" key="2">
    <source>
        <dbReference type="EMBL" id="MEB3041521.1"/>
    </source>
</evidence>
<name>A0ABU5YC42_9FLAO</name>
<dbReference type="RefSeq" id="WP_323980087.1">
    <property type="nucleotide sequence ID" value="NZ_JAYKBV010000023.1"/>
</dbReference>
<dbReference type="InterPro" id="IPR053136">
    <property type="entry name" value="UTP_pyrophosphatase-like"/>
</dbReference>
<evidence type="ECO:0000259" key="1">
    <source>
        <dbReference type="Pfam" id="PF01863"/>
    </source>
</evidence>
<dbReference type="GO" id="GO:0008237">
    <property type="term" value="F:metallopeptidase activity"/>
    <property type="evidence" value="ECO:0007669"/>
    <property type="project" value="UniProtKB-KW"/>
</dbReference>
<keyword evidence="2" id="KW-0645">Protease</keyword>
<dbReference type="Proteomes" id="UP001324270">
    <property type="component" value="Unassembled WGS sequence"/>
</dbReference>
<comment type="caution">
    <text evidence="2">The sequence shown here is derived from an EMBL/GenBank/DDBJ whole genome shotgun (WGS) entry which is preliminary data.</text>
</comment>
<dbReference type="CDD" id="cd07344">
    <property type="entry name" value="M48_yhfN_like"/>
    <property type="match status" value="1"/>
</dbReference>
<proteinExistence type="predicted"/>
<dbReference type="Pfam" id="PF01863">
    <property type="entry name" value="YgjP-like"/>
    <property type="match status" value="1"/>
</dbReference>
<sequence>MSTPYELYYTDRKTLGIKVYPDTSVKVFAPIDTDLPIIEQHLKAKRKWIEKQQRSFRSYLPATPARQYIGGESFLYLGKQYMLKIESSTAEEVKLYQGRLVVKTLNPEATHIKKLLQQWYIARATILFNKLFEEQFCLFKRFGLEKPILQIKKMEKRWGSCTPQQKIILNPELIKAPIVCINYVILHELCHLVHHNHSILFYNLLESFMPDWRKWKKILETNL</sequence>
<protein>
    <submittedName>
        <fullName evidence="2">SprT family zinc-dependent metalloprotease</fullName>
        <ecNumber evidence="2">3.4.-.-</ecNumber>
    </submittedName>
</protein>
<accession>A0ABU5YC42</accession>
<dbReference type="PANTHER" id="PTHR30399">
    <property type="entry name" value="UNCHARACTERIZED PROTEIN YGJP"/>
    <property type="match status" value="1"/>
</dbReference>